<dbReference type="AlphaFoldDB" id="A0A1G6ZKR2"/>
<reference evidence="4 5" key="1">
    <citation type="submission" date="2016-10" db="EMBL/GenBank/DDBJ databases">
        <authorList>
            <person name="de Groot N.N."/>
        </authorList>
    </citation>
    <scope>NUCLEOTIDE SEQUENCE [LARGE SCALE GENOMIC DNA]</scope>
    <source>
        <strain evidence="4 5">DSM 16957</strain>
    </source>
</reference>
<name>A0A1G6ZKR2_9GAMM</name>
<dbReference type="PANTHER" id="PTHR32305">
    <property type="match status" value="1"/>
</dbReference>
<feature type="compositionally biased region" description="Basic residues" evidence="2">
    <location>
        <begin position="1"/>
        <end position="12"/>
    </location>
</feature>
<dbReference type="InterPro" id="IPR056823">
    <property type="entry name" value="TEN-like_YD-shell"/>
</dbReference>
<evidence type="ECO:0000259" key="3">
    <source>
        <dbReference type="Pfam" id="PF25023"/>
    </source>
</evidence>
<evidence type="ECO:0000256" key="1">
    <source>
        <dbReference type="ARBA" id="ARBA00022737"/>
    </source>
</evidence>
<evidence type="ECO:0000313" key="4">
    <source>
        <dbReference type="EMBL" id="SDE03344.1"/>
    </source>
</evidence>
<dbReference type="EMBL" id="FNAG01000014">
    <property type="protein sequence ID" value="SDE03344.1"/>
    <property type="molecule type" value="Genomic_DNA"/>
</dbReference>
<accession>A0A1G6ZKR2</accession>
<feature type="region of interest" description="Disordered" evidence="2">
    <location>
        <begin position="1"/>
        <end position="31"/>
    </location>
</feature>
<keyword evidence="5" id="KW-1185">Reference proteome</keyword>
<dbReference type="PANTHER" id="PTHR32305:SF15">
    <property type="entry name" value="PROTEIN RHSA-RELATED"/>
    <property type="match status" value="1"/>
</dbReference>
<evidence type="ECO:0000313" key="5">
    <source>
        <dbReference type="Proteomes" id="UP000199603"/>
    </source>
</evidence>
<organism evidence="4 5">
    <name type="scientific">Aquimonas voraii</name>
    <dbReference type="NCBI Taxonomy" id="265719"/>
    <lineage>
        <taxon>Bacteria</taxon>
        <taxon>Pseudomonadati</taxon>
        <taxon>Pseudomonadota</taxon>
        <taxon>Gammaproteobacteria</taxon>
        <taxon>Lysobacterales</taxon>
        <taxon>Lysobacteraceae</taxon>
        <taxon>Aquimonas</taxon>
    </lineage>
</organism>
<proteinExistence type="predicted"/>
<protein>
    <submittedName>
        <fullName evidence="4">RHS repeat-associated core domain-containing protein</fullName>
    </submittedName>
</protein>
<evidence type="ECO:0000256" key="2">
    <source>
        <dbReference type="SAM" id="MobiDB-lite"/>
    </source>
</evidence>
<dbReference type="Pfam" id="PF25023">
    <property type="entry name" value="TEN_YD-shell"/>
    <property type="match status" value="1"/>
</dbReference>
<dbReference type="Gene3D" id="2.180.10.10">
    <property type="entry name" value="RHS repeat-associated core"/>
    <property type="match status" value="1"/>
</dbReference>
<feature type="region of interest" description="Disordered" evidence="2">
    <location>
        <begin position="429"/>
        <end position="449"/>
    </location>
</feature>
<keyword evidence="1" id="KW-0677">Repeat</keyword>
<gene>
    <name evidence="4" type="ORF">SAMN04488509_11470</name>
</gene>
<dbReference type="NCBIfam" id="TIGR03696">
    <property type="entry name" value="Rhs_assc_core"/>
    <property type="match status" value="1"/>
</dbReference>
<dbReference type="InterPro" id="IPR022385">
    <property type="entry name" value="Rhs_assc_core"/>
</dbReference>
<dbReference type="InterPro" id="IPR050708">
    <property type="entry name" value="T6SS_VgrG/RHS"/>
</dbReference>
<dbReference type="STRING" id="265719.SAMN04488509_11470"/>
<dbReference type="RefSeq" id="WP_245680063.1">
    <property type="nucleotide sequence ID" value="NZ_FNAG01000014.1"/>
</dbReference>
<sequence length="518" mass="57161">MFCRKRPARTHRPWASAPSPPVNARGLPSERRDDAFGSARLRDTLNWDGNGNLTAINDLVGDANAYRNASRSMIYDGLDRLTVANSSPQPPLRTESPWAYSYAYASSGLLQSVSQAGVSTPVLNYAHNARGQMTGRQFGGQQFTLSWDSAHRVTQTWNAGSSVVESYRYDAHGHRARTVRGGETVYQVYTQSGDLLMERTSAGTTRKYARLGGRLIGETVNGARRAIHTDVIGSVRQKTDAFGTIVHEDVRAPYGSTLVGWQYQNGPAFTGHMEDGATGLTYMKARYYDPVAMRFISPDPVHVDLSTGGNFNRYWYANNNPYTYTDPDGRLACDWSSGCRELIRDLERRGIYPLQAGSESSDPLPRAIRRDYESIGGGYVVRVDSVNLGGGESQFEVHVYKDSRSFRDAAISGYEKGLRAAEVNTLRTDGQWGKHGKPSVPPDLGPEGQAGFNRVVAREVSRRGWTTRGPDGVVRMRDEIRRNLGLYSRYLGPAGVALEMSRTSLDRACEANPDSEAC</sequence>
<dbReference type="Proteomes" id="UP000199603">
    <property type="component" value="Unassembled WGS sequence"/>
</dbReference>
<feature type="domain" description="Teneurin-like YD-shell" evidence="3">
    <location>
        <begin position="124"/>
        <end position="321"/>
    </location>
</feature>